<reference evidence="3" key="1">
    <citation type="journal article" date="2019" name="Int. J. Syst. Evol. Microbiol.">
        <title>The Global Catalogue of Microorganisms (GCM) 10K type strain sequencing project: providing services to taxonomists for standard genome sequencing and annotation.</title>
        <authorList>
            <consortium name="The Broad Institute Genomics Platform"/>
            <consortium name="The Broad Institute Genome Sequencing Center for Infectious Disease"/>
            <person name="Wu L."/>
            <person name="Ma J."/>
        </authorList>
    </citation>
    <scope>NUCLEOTIDE SEQUENCE [LARGE SCALE GENOMIC DNA]</scope>
    <source>
        <strain evidence="3">KCTC 23299</strain>
    </source>
</reference>
<comment type="caution">
    <text evidence="2">The sequence shown here is derived from an EMBL/GenBank/DDBJ whole genome shotgun (WGS) entry which is preliminary data.</text>
</comment>
<dbReference type="PANTHER" id="PTHR10443:SF12">
    <property type="entry name" value="DIPEPTIDASE"/>
    <property type="match status" value="1"/>
</dbReference>
<dbReference type="Gene3D" id="3.20.20.140">
    <property type="entry name" value="Metal-dependent hydrolases"/>
    <property type="match status" value="1"/>
</dbReference>
<accession>A0ABW6A9Z3</accession>
<dbReference type="Proteomes" id="UP001597511">
    <property type="component" value="Unassembled WGS sequence"/>
</dbReference>
<proteinExistence type="predicted"/>
<dbReference type="InterPro" id="IPR008257">
    <property type="entry name" value="Pept_M19"/>
</dbReference>
<feature type="signal peptide" evidence="1">
    <location>
        <begin position="1"/>
        <end position="20"/>
    </location>
</feature>
<protein>
    <submittedName>
        <fullName evidence="2">Dipeptidase</fullName>
    </submittedName>
</protein>
<gene>
    <name evidence="2" type="ORF">ACFS6H_15480</name>
</gene>
<organism evidence="2 3">
    <name type="scientific">Terrimonas rubra</name>
    <dbReference type="NCBI Taxonomy" id="1035890"/>
    <lineage>
        <taxon>Bacteria</taxon>
        <taxon>Pseudomonadati</taxon>
        <taxon>Bacteroidota</taxon>
        <taxon>Chitinophagia</taxon>
        <taxon>Chitinophagales</taxon>
        <taxon>Chitinophagaceae</taxon>
        <taxon>Terrimonas</taxon>
    </lineage>
</organism>
<dbReference type="Pfam" id="PF01244">
    <property type="entry name" value="Peptidase_M19"/>
    <property type="match status" value="1"/>
</dbReference>
<evidence type="ECO:0000313" key="3">
    <source>
        <dbReference type="Proteomes" id="UP001597511"/>
    </source>
</evidence>
<evidence type="ECO:0000313" key="2">
    <source>
        <dbReference type="EMBL" id="MFD2921126.1"/>
    </source>
</evidence>
<name>A0ABW6A9Z3_9BACT</name>
<keyword evidence="3" id="KW-1185">Reference proteome</keyword>
<dbReference type="CDD" id="cd01301">
    <property type="entry name" value="rDP_like"/>
    <property type="match status" value="1"/>
</dbReference>
<sequence>MKALLTGTALLLVTVLTAQNAGKLHQKAVLVDGHNDVLSASVLGKQDISHRLTKGHSDLDRWQEGGVDVQFFSVFTGPKARNAEGVYKDAMEEIDSLEHIAARNPDRMILAKSYADVKRAIKQKKLAALIGVEGGHMIEDDLNKLDALHQRGMRYLTLTWNNSNSWATSAMDETQKGDSLTHKGLTDFGVQVVKRLNELGILVDLSHTGEQTFYDAIAASSKPVILSHSSVWALCPVFRNVKDEQIKAVAKNGGVICINFYSGFISKAYDERLAQLNKVERPIIQDSLWQVYKDSARVQQEWRQYFRNQVADVQPTINDLVDHIDYIVKLVGDDYVGIGSDYDGISALPKGLEDVTTYPKITEALLERGYSKKSIRKILGGNVLRVMKAGFK</sequence>
<dbReference type="RefSeq" id="WP_386100824.1">
    <property type="nucleotide sequence ID" value="NZ_JBHUOZ010000003.1"/>
</dbReference>
<dbReference type="PANTHER" id="PTHR10443">
    <property type="entry name" value="MICROSOMAL DIPEPTIDASE"/>
    <property type="match status" value="1"/>
</dbReference>
<dbReference type="PROSITE" id="PS51365">
    <property type="entry name" value="RENAL_DIPEPTIDASE_2"/>
    <property type="match status" value="1"/>
</dbReference>
<dbReference type="InterPro" id="IPR032466">
    <property type="entry name" value="Metal_Hydrolase"/>
</dbReference>
<keyword evidence="1" id="KW-0732">Signal</keyword>
<feature type="chain" id="PRO_5045183434" evidence="1">
    <location>
        <begin position="21"/>
        <end position="392"/>
    </location>
</feature>
<dbReference type="EMBL" id="JBHUOZ010000003">
    <property type="protein sequence ID" value="MFD2921126.1"/>
    <property type="molecule type" value="Genomic_DNA"/>
</dbReference>
<dbReference type="SUPFAM" id="SSF51556">
    <property type="entry name" value="Metallo-dependent hydrolases"/>
    <property type="match status" value="1"/>
</dbReference>
<evidence type="ECO:0000256" key="1">
    <source>
        <dbReference type="SAM" id="SignalP"/>
    </source>
</evidence>